<reference evidence="1" key="2">
    <citation type="submission" date="2020-06" db="EMBL/GenBank/DDBJ databases">
        <title>Helianthus annuus Genome sequencing and assembly Release 2.</title>
        <authorList>
            <person name="Gouzy J."/>
            <person name="Langlade N."/>
            <person name="Munos S."/>
        </authorList>
    </citation>
    <scope>NUCLEOTIDE SEQUENCE</scope>
    <source>
        <tissue evidence="1">Leaves</tissue>
    </source>
</reference>
<reference evidence="1" key="1">
    <citation type="journal article" date="2017" name="Nature">
        <title>The sunflower genome provides insights into oil metabolism, flowering and Asterid evolution.</title>
        <authorList>
            <person name="Badouin H."/>
            <person name="Gouzy J."/>
            <person name="Grassa C.J."/>
            <person name="Murat F."/>
            <person name="Staton S.E."/>
            <person name="Cottret L."/>
            <person name="Lelandais-Briere C."/>
            <person name="Owens G.L."/>
            <person name="Carrere S."/>
            <person name="Mayjonade B."/>
            <person name="Legrand L."/>
            <person name="Gill N."/>
            <person name="Kane N.C."/>
            <person name="Bowers J.E."/>
            <person name="Hubner S."/>
            <person name="Bellec A."/>
            <person name="Berard A."/>
            <person name="Berges H."/>
            <person name="Blanchet N."/>
            <person name="Boniface M.C."/>
            <person name="Brunel D."/>
            <person name="Catrice O."/>
            <person name="Chaidir N."/>
            <person name="Claudel C."/>
            <person name="Donnadieu C."/>
            <person name="Faraut T."/>
            <person name="Fievet G."/>
            <person name="Helmstetter N."/>
            <person name="King M."/>
            <person name="Knapp S.J."/>
            <person name="Lai Z."/>
            <person name="Le Paslier M.C."/>
            <person name="Lippi Y."/>
            <person name="Lorenzon L."/>
            <person name="Mandel J.R."/>
            <person name="Marage G."/>
            <person name="Marchand G."/>
            <person name="Marquand E."/>
            <person name="Bret-Mestries E."/>
            <person name="Morien E."/>
            <person name="Nambeesan S."/>
            <person name="Nguyen T."/>
            <person name="Pegot-Espagnet P."/>
            <person name="Pouilly N."/>
            <person name="Raftis F."/>
            <person name="Sallet E."/>
            <person name="Schiex T."/>
            <person name="Thomas J."/>
            <person name="Vandecasteele C."/>
            <person name="Vares D."/>
            <person name="Vear F."/>
            <person name="Vautrin S."/>
            <person name="Crespi M."/>
            <person name="Mangin B."/>
            <person name="Burke J.M."/>
            <person name="Salse J."/>
            <person name="Munos S."/>
            <person name="Vincourt P."/>
            <person name="Rieseberg L.H."/>
            <person name="Langlade N.B."/>
        </authorList>
    </citation>
    <scope>NUCLEOTIDE SEQUENCE</scope>
    <source>
        <tissue evidence="1">Leaves</tissue>
    </source>
</reference>
<evidence type="ECO:0000313" key="1">
    <source>
        <dbReference type="EMBL" id="KAF5761308.1"/>
    </source>
</evidence>
<dbReference type="Proteomes" id="UP000215914">
    <property type="component" value="Unassembled WGS sequence"/>
</dbReference>
<keyword evidence="2" id="KW-1185">Reference proteome</keyword>
<evidence type="ECO:0000313" key="2">
    <source>
        <dbReference type="Proteomes" id="UP000215914"/>
    </source>
</evidence>
<name>A0A9K3GZV9_HELAN</name>
<protein>
    <submittedName>
        <fullName evidence="1">Uncharacterized protein</fullName>
    </submittedName>
</protein>
<dbReference type="AlphaFoldDB" id="A0A9K3GZV9"/>
<comment type="caution">
    <text evidence="1">The sequence shown here is derived from an EMBL/GenBank/DDBJ whole genome shotgun (WGS) entry which is preliminary data.</text>
</comment>
<gene>
    <name evidence="1" type="ORF">HanXRQr2_Chr16g0763561</name>
</gene>
<accession>A0A9K3GZV9</accession>
<sequence length="110" mass="11331">MLICCVVILGPAVVITGIVLWRIVCALVADARVETMVAAVVGAIDRSCQEVYERGSMAVVPEEVAEVFANLGSGASASNSRSRDLVTVGEAGMVVATELVTNNGLLVVIA</sequence>
<organism evidence="1 2">
    <name type="scientific">Helianthus annuus</name>
    <name type="common">Common sunflower</name>
    <dbReference type="NCBI Taxonomy" id="4232"/>
    <lineage>
        <taxon>Eukaryota</taxon>
        <taxon>Viridiplantae</taxon>
        <taxon>Streptophyta</taxon>
        <taxon>Embryophyta</taxon>
        <taxon>Tracheophyta</taxon>
        <taxon>Spermatophyta</taxon>
        <taxon>Magnoliopsida</taxon>
        <taxon>eudicotyledons</taxon>
        <taxon>Gunneridae</taxon>
        <taxon>Pentapetalae</taxon>
        <taxon>asterids</taxon>
        <taxon>campanulids</taxon>
        <taxon>Asterales</taxon>
        <taxon>Asteraceae</taxon>
        <taxon>Asteroideae</taxon>
        <taxon>Heliantheae alliance</taxon>
        <taxon>Heliantheae</taxon>
        <taxon>Helianthus</taxon>
    </lineage>
</organism>
<dbReference type="EMBL" id="MNCJ02000331">
    <property type="protein sequence ID" value="KAF5761308.1"/>
    <property type="molecule type" value="Genomic_DNA"/>
</dbReference>
<proteinExistence type="predicted"/>
<dbReference type="Gramene" id="mRNA:HanXRQr2_Chr16g0763561">
    <property type="protein sequence ID" value="CDS:HanXRQr2_Chr16g0763561.1"/>
    <property type="gene ID" value="HanXRQr2_Chr16g0763561"/>
</dbReference>